<dbReference type="Proteomes" id="UP000187891">
    <property type="component" value="Unassembled WGS sequence"/>
</dbReference>
<organism evidence="6 7">
    <name type="scientific">Agrobacterium rosae</name>
    <dbReference type="NCBI Taxonomy" id="1972867"/>
    <lineage>
        <taxon>Bacteria</taxon>
        <taxon>Pseudomonadati</taxon>
        <taxon>Pseudomonadota</taxon>
        <taxon>Alphaproteobacteria</taxon>
        <taxon>Hyphomicrobiales</taxon>
        <taxon>Rhizobiaceae</taxon>
        <taxon>Rhizobium/Agrobacterium group</taxon>
        <taxon>Agrobacterium</taxon>
    </lineage>
</organism>
<dbReference type="EMBL" id="FMUE01000003">
    <property type="protein sequence ID" value="SCX18217.1"/>
    <property type="molecule type" value="Genomic_DNA"/>
</dbReference>
<dbReference type="Pfam" id="PF00356">
    <property type="entry name" value="LacI"/>
    <property type="match status" value="1"/>
</dbReference>
<dbReference type="InterPro" id="IPR000843">
    <property type="entry name" value="HTH_LacI"/>
</dbReference>
<dbReference type="AlphaFoldDB" id="A0A1R3TQL9"/>
<proteinExistence type="predicted"/>
<dbReference type="InterPro" id="IPR028082">
    <property type="entry name" value="Peripla_BP_I"/>
</dbReference>
<keyword evidence="1" id="KW-0805">Transcription regulation</keyword>
<accession>A0A1R3TQL9</accession>
<dbReference type="GO" id="GO:0000976">
    <property type="term" value="F:transcription cis-regulatory region binding"/>
    <property type="evidence" value="ECO:0007669"/>
    <property type="project" value="TreeGrafter"/>
</dbReference>
<feature type="domain" description="HTH lacI-type" evidence="4">
    <location>
        <begin position="13"/>
        <end position="67"/>
    </location>
</feature>
<dbReference type="CDD" id="cd01575">
    <property type="entry name" value="PBP1_GntR"/>
    <property type="match status" value="1"/>
</dbReference>
<keyword evidence="2 5" id="KW-0238">DNA-binding</keyword>
<sequence length="349" mass="38138">MPHSRRRKANVKVTLQDVAKEIGVSAITVSRALREPDKVSEALRGHILSVVDKMGYVPDFNARALASGTSTFIGVLLPSLSHPAISAILNGIEARIRGTDYRIQYANTHYDAEEEVRQLRSFAAHSPAGVIVAGTDRLENLDAIVNEAGCPVVQTIDISLKINGVALGINHKQAAMVATRHMLSQGYRRIAMLGCGNDIRVRLRQAGYCEVMQQAGLFDESLIIWQDAPPSIHLGSRLIRRFLEERPDVDAVICHSDDLALGVIFECQRLGIRVPEDFGICGFNDLEYAATTEPPLTTIRVPRFDIGYTAADIVITLGQGGSIGERTLDLGFELVERQTTRRSKAVASA</sequence>
<dbReference type="PANTHER" id="PTHR30146:SF2">
    <property type="entry name" value="HTH-TYPE TRANSCRIPTIONAL REGULATOR GNTR"/>
    <property type="match status" value="1"/>
</dbReference>
<dbReference type="InterPro" id="IPR010982">
    <property type="entry name" value="Lambda_DNA-bd_dom_sf"/>
</dbReference>
<gene>
    <name evidence="6" type="primary">gntR_1</name>
    <name evidence="6" type="ORF">DSM25559_1696</name>
    <name evidence="5" type="ORF">RMR22_12655</name>
</gene>
<dbReference type="PANTHER" id="PTHR30146">
    <property type="entry name" value="LACI-RELATED TRANSCRIPTIONAL REPRESSOR"/>
    <property type="match status" value="1"/>
</dbReference>
<evidence type="ECO:0000313" key="5">
    <source>
        <dbReference type="EMBL" id="MDX8303101.1"/>
    </source>
</evidence>
<reference evidence="5" key="3">
    <citation type="journal article" date="2023" name="Phytobiomes J">
        <title>Deciphering the key players within the bacterial microbiota associated with aerial crown gall tumors on rhododendron: Insights into the gallobiome.</title>
        <authorList>
            <person name="Kuzmanovic N."/>
            <person name="Nesme J."/>
            <person name="Wolf J."/>
            <person name="Neumann-Schaal M."/>
            <person name="Petersen J."/>
            <person name="Fernandez-Gnecco G."/>
            <person name="Sproeer C."/>
            <person name="Bunk B."/>
            <person name="Overmann J."/>
            <person name="Sorensen S.J."/>
            <person name="Idczak E."/>
            <person name="Smalla K."/>
        </authorList>
    </citation>
    <scope>NUCLEOTIDE SEQUENCE</scope>
    <source>
        <strain evidence="5">Rho-11.1</strain>
    </source>
</reference>
<dbReference type="Gene3D" id="1.10.260.40">
    <property type="entry name" value="lambda repressor-like DNA-binding domains"/>
    <property type="match status" value="1"/>
</dbReference>
<protein>
    <submittedName>
        <fullName evidence="6">Gluconate utilization system GNT-I transcriptional repressor</fullName>
    </submittedName>
    <submittedName>
        <fullName evidence="5">LacI family DNA-binding transcriptional regulator</fullName>
    </submittedName>
</protein>
<name>A0A1R3TQL9_9HYPH</name>
<dbReference type="GO" id="GO:0003700">
    <property type="term" value="F:DNA-binding transcription factor activity"/>
    <property type="evidence" value="ECO:0007669"/>
    <property type="project" value="TreeGrafter"/>
</dbReference>
<dbReference type="InterPro" id="IPR046335">
    <property type="entry name" value="LacI/GalR-like_sensor"/>
</dbReference>
<dbReference type="PROSITE" id="PS50932">
    <property type="entry name" value="HTH_LACI_2"/>
    <property type="match status" value="1"/>
</dbReference>
<evidence type="ECO:0000313" key="6">
    <source>
        <dbReference type="EMBL" id="SCX18217.1"/>
    </source>
</evidence>
<reference evidence="6" key="2">
    <citation type="submission" date="2016-10" db="EMBL/GenBank/DDBJ databases">
        <authorList>
            <person name="de Groot N.N."/>
        </authorList>
    </citation>
    <scope>NUCLEOTIDE SEQUENCE [LARGE SCALE GENOMIC DNA]</scope>
    <source>
        <strain evidence="6">DSM25559</strain>
    </source>
</reference>
<evidence type="ECO:0000256" key="2">
    <source>
        <dbReference type="ARBA" id="ARBA00023125"/>
    </source>
</evidence>
<dbReference type="CDD" id="cd01392">
    <property type="entry name" value="HTH_LacI"/>
    <property type="match status" value="1"/>
</dbReference>
<evidence type="ECO:0000256" key="3">
    <source>
        <dbReference type="ARBA" id="ARBA00023163"/>
    </source>
</evidence>
<dbReference type="SMART" id="SM00354">
    <property type="entry name" value="HTH_LACI"/>
    <property type="match status" value="1"/>
</dbReference>
<dbReference type="SUPFAM" id="SSF53822">
    <property type="entry name" value="Periplasmic binding protein-like I"/>
    <property type="match status" value="1"/>
</dbReference>
<dbReference type="STRING" id="1907666.DSM25559_1696"/>
<keyword evidence="3" id="KW-0804">Transcription</keyword>
<dbReference type="EMBL" id="JAVRAF010000003">
    <property type="protein sequence ID" value="MDX8303101.1"/>
    <property type="molecule type" value="Genomic_DNA"/>
</dbReference>
<dbReference type="Pfam" id="PF13377">
    <property type="entry name" value="Peripla_BP_3"/>
    <property type="match status" value="1"/>
</dbReference>
<reference evidence="7" key="1">
    <citation type="submission" date="2016-10" db="EMBL/GenBank/DDBJ databases">
        <authorList>
            <person name="Wibberg D."/>
        </authorList>
    </citation>
    <scope>NUCLEOTIDE SEQUENCE [LARGE SCALE GENOMIC DNA]</scope>
</reference>
<dbReference type="SUPFAM" id="SSF47413">
    <property type="entry name" value="lambda repressor-like DNA-binding domains"/>
    <property type="match status" value="1"/>
</dbReference>
<evidence type="ECO:0000313" key="7">
    <source>
        <dbReference type="Proteomes" id="UP000187891"/>
    </source>
</evidence>
<evidence type="ECO:0000259" key="4">
    <source>
        <dbReference type="PROSITE" id="PS50932"/>
    </source>
</evidence>
<evidence type="ECO:0000256" key="1">
    <source>
        <dbReference type="ARBA" id="ARBA00023015"/>
    </source>
</evidence>
<dbReference type="Gene3D" id="3.40.50.2300">
    <property type="match status" value="2"/>
</dbReference>
<dbReference type="RefSeq" id="WP_077119036.1">
    <property type="nucleotide sequence ID" value="NZ_CP192781.1"/>
</dbReference>